<evidence type="ECO:0000313" key="2">
    <source>
        <dbReference type="Proteomes" id="UP000182444"/>
    </source>
</evidence>
<dbReference type="VEuPathDB" id="FungiDB:YALI1_D25856g"/>
<dbReference type="Proteomes" id="UP000182444">
    <property type="component" value="Chromosome 1D"/>
</dbReference>
<gene>
    <name evidence="1" type="ORF">YALI1_D25856g</name>
</gene>
<protein>
    <submittedName>
        <fullName evidence="1">Uncharacterized protein</fullName>
    </submittedName>
</protein>
<accession>A0A1D8NFF5</accession>
<dbReference type="EMBL" id="CP017556">
    <property type="protein sequence ID" value="AOW04364.1"/>
    <property type="molecule type" value="Genomic_DNA"/>
</dbReference>
<sequence>MFVCGGRRAADRFSATIHLAGASTSASTFTCTLKDIKRLVHTYACACTLQVYNPCFGYIIWSKSWRLYCTRRVSFDANNTRRAARGPDTSTITSTCTLKHARPPYNRLYSCIIPTTSSRNLQTRPTNQRWTIRQVHVMSMASKELPLSSCVVRHHLW</sequence>
<dbReference type="GeneID" id="94583403"/>
<name>A0A1D8NFF5_YARLL</name>
<reference evidence="1 2" key="1">
    <citation type="journal article" date="2016" name="PLoS ONE">
        <title>Sequence Assembly of Yarrowia lipolytica Strain W29/CLIB89 Shows Transposable Element Diversity.</title>
        <authorList>
            <person name="Magnan C."/>
            <person name="Yu J."/>
            <person name="Chang I."/>
            <person name="Jahn E."/>
            <person name="Kanomata Y."/>
            <person name="Wu J."/>
            <person name="Zeller M."/>
            <person name="Oakes M."/>
            <person name="Baldi P."/>
            <person name="Sandmeyer S."/>
        </authorList>
    </citation>
    <scope>NUCLEOTIDE SEQUENCE [LARGE SCALE GENOMIC DNA]</scope>
    <source>
        <strain evidence="2">CLIB89(W29)</strain>
    </source>
</reference>
<organism evidence="1 2">
    <name type="scientific">Yarrowia lipolytica</name>
    <name type="common">Candida lipolytica</name>
    <dbReference type="NCBI Taxonomy" id="4952"/>
    <lineage>
        <taxon>Eukaryota</taxon>
        <taxon>Fungi</taxon>
        <taxon>Dikarya</taxon>
        <taxon>Ascomycota</taxon>
        <taxon>Saccharomycotina</taxon>
        <taxon>Dipodascomycetes</taxon>
        <taxon>Dipodascales</taxon>
        <taxon>Dipodascales incertae sedis</taxon>
        <taxon>Yarrowia</taxon>
    </lineage>
</organism>
<dbReference type="AlphaFoldDB" id="A0A1D8NFF5"/>
<proteinExistence type="predicted"/>
<dbReference type="RefSeq" id="XP_068138891.1">
    <property type="nucleotide sequence ID" value="XM_068282790.1"/>
</dbReference>
<evidence type="ECO:0000313" key="1">
    <source>
        <dbReference type="EMBL" id="AOW04364.1"/>
    </source>
</evidence>